<accession>A0A9X1VUC0</accession>
<feature type="region of interest" description="Disordered" evidence="1">
    <location>
        <begin position="28"/>
        <end position="62"/>
    </location>
</feature>
<name>A0A9X1VUC0_9BURK</name>
<dbReference type="RefSeq" id="WP_243306057.1">
    <property type="nucleotide sequence ID" value="NZ_JALGBI010000001.1"/>
</dbReference>
<feature type="compositionally biased region" description="Low complexity" evidence="1">
    <location>
        <begin position="28"/>
        <end position="57"/>
    </location>
</feature>
<comment type="caution">
    <text evidence="3">The sequence shown here is derived from an EMBL/GenBank/DDBJ whole genome shotgun (WGS) entry which is preliminary data.</text>
</comment>
<dbReference type="Proteomes" id="UP001139447">
    <property type="component" value="Unassembled WGS sequence"/>
</dbReference>
<evidence type="ECO:0000256" key="1">
    <source>
        <dbReference type="SAM" id="MobiDB-lite"/>
    </source>
</evidence>
<evidence type="ECO:0000313" key="3">
    <source>
        <dbReference type="EMBL" id="MCJ0763467.1"/>
    </source>
</evidence>
<evidence type="ECO:0000313" key="4">
    <source>
        <dbReference type="Proteomes" id="UP001139447"/>
    </source>
</evidence>
<keyword evidence="2" id="KW-0732">Signal</keyword>
<feature type="chain" id="PRO_5040929163" evidence="2">
    <location>
        <begin position="22"/>
        <end position="160"/>
    </location>
</feature>
<gene>
    <name evidence="3" type="ORF">MMF98_09620</name>
</gene>
<feature type="signal peptide" evidence="2">
    <location>
        <begin position="1"/>
        <end position="21"/>
    </location>
</feature>
<dbReference type="AlphaFoldDB" id="A0A9X1VUC0"/>
<evidence type="ECO:0000256" key="2">
    <source>
        <dbReference type="SAM" id="SignalP"/>
    </source>
</evidence>
<dbReference type="EMBL" id="JALGBI010000001">
    <property type="protein sequence ID" value="MCJ0763467.1"/>
    <property type="molecule type" value="Genomic_DNA"/>
</dbReference>
<proteinExistence type="predicted"/>
<sequence length="160" mass="15510">MMIDRTAATLFAAVLVLPAVASGQAASSSAASSSASSSSSSSVSTSGGASSSVVTGGHWSSEGRTGSYRVVVAQGGAAPAAAHVRVEWLAEANPPGRGAEVVAAVEPRLPFGQEGARLGVELQSMGPGQARITLTGPAPAARAVFIATTPGHLAAADGAS</sequence>
<protein>
    <submittedName>
        <fullName evidence="3">Uncharacterized protein</fullName>
    </submittedName>
</protein>
<reference evidence="3" key="1">
    <citation type="submission" date="2022-03" db="EMBL/GenBank/DDBJ databases">
        <authorList>
            <person name="Woo C.Y."/>
        </authorList>
    </citation>
    <scope>NUCLEOTIDE SEQUENCE</scope>
    <source>
        <strain evidence="3">CYS-02</strain>
    </source>
</reference>
<organism evidence="3 4">
    <name type="scientific">Variovorax terrae</name>
    <dbReference type="NCBI Taxonomy" id="2923278"/>
    <lineage>
        <taxon>Bacteria</taxon>
        <taxon>Pseudomonadati</taxon>
        <taxon>Pseudomonadota</taxon>
        <taxon>Betaproteobacteria</taxon>
        <taxon>Burkholderiales</taxon>
        <taxon>Comamonadaceae</taxon>
        <taxon>Variovorax</taxon>
    </lineage>
</organism>
<keyword evidence="4" id="KW-1185">Reference proteome</keyword>